<gene>
    <name evidence="5" type="ORF">Q8X39_13055</name>
</gene>
<comment type="caution">
    <text evidence="5">The sequence shown here is derived from an EMBL/GenBank/DDBJ whole genome shotgun (WGS) entry which is preliminary data.</text>
</comment>
<comment type="similarity">
    <text evidence="2">Belongs to the methyl-accepting chemotaxis (MCP) protein family.</text>
</comment>
<dbReference type="EMBL" id="JAUZEE010000006">
    <property type="protein sequence ID" value="MDP4301570.1"/>
    <property type="molecule type" value="Genomic_DNA"/>
</dbReference>
<organism evidence="5 6">
    <name type="scientific">Leptothrix discophora</name>
    <dbReference type="NCBI Taxonomy" id="89"/>
    <lineage>
        <taxon>Bacteria</taxon>
        <taxon>Pseudomonadati</taxon>
        <taxon>Pseudomonadota</taxon>
        <taxon>Betaproteobacteria</taxon>
        <taxon>Burkholderiales</taxon>
        <taxon>Sphaerotilaceae</taxon>
        <taxon>Leptothrix</taxon>
    </lineage>
</organism>
<dbReference type="InterPro" id="IPR004090">
    <property type="entry name" value="Chemotax_Me-accpt_rcpt"/>
</dbReference>
<dbReference type="PANTHER" id="PTHR32089:SF112">
    <property type="entry name" value="LYSOZYME-LIKE PROTEIN-RELATED"/>
    <property type="match status" value="1"/>
</dbReference>
<dbReference type="SUPFAM" id="SSF58104">
    <property type="entry name" value="Methyl-accepting chemotaxis protein (MCP) signaling domain"/>
    <property type="match status" value="1"/>
</dbReference>
<dbReference type="InterPro" id="IPR004089">
    <property type="entry name" value="MCPsignal_dom"/>
</dbReference>
<dbReference type="PRINTS" id="PR00260">
    <property type="entry name" value="CHEMTRNSDUCR"/>
</dbReference>
<evidence type="ECO:0000256" key="3">
    <source>
        <dbReference type="PROSITE-ProRule" id="PRU00284"/>
    </source>
</evidence>
<proteinExistence type="inferred from homology"/>
<evidence type="ECO:0000313" key="6">
    <source>
        <dbReference type="Proteomes" id="UP001235760"/>
    </source>
</evidence>
<keyword evidence="6" id="KW-1185">Reference proteome</keyword>
<dbReference type="Gene3D" id="1.10.287.950">
    <property type="entry name" value="Methyl-accepting chemotaxis protein"/>
    <property type="match status" value="1"/>
</dbReference>
<dbReference type="Proteomes" id="UP001235760">
    <property type="component" value="Unassembled WGS sequence"/>
</dbReference>
<reference evidence="5 6" key="1">
    <citation type="submission" date="2023-08" db="EMBL/GenBank/DDBJ databases">
        <authorList>
            <person name="Roldan D.M."/>
            <person name="Menes R.J."/>
        </authorList>
    </citation>
    <scope>NUCLEOTIDE SEQUENCE [LARGE SCALE GENOMIC DNA]</scope>
    <source>
        <strain evidence="5 6">CCM 2812</strain>
    </source>
</reference>
<dbReference type="PANTHER" id="PTHR32089">
    <property type="entry name" value="METHYL-ACCEPTING CHEMOTAXIS PROTEIN MCPB"/>
    <property type="match status" value="1"/>
</dbReference>
<dbReference type="Pfam" id="PF00015">
    <property type="entry name" value="MCPsignal"/>
    <property type="match status" value="1"/>
</dbReference>
<evidence type="ECO:0000259" key="4">
    <source>
        <dbReference type="PROSITE" id="PS50111"/>
    </source>
</evidence>
<protein>
    <submittedName>
        <fullName evidence="5">Methyl-accepting chemotaxis protein</fullName>
    </submittedName>
</protein>
<dbReference type="PROSITE" id="PS50111">
    <property type="entry name" value="CHEMOTAXIS_TRANSDUC_2"/>
    <property type="match status" value="1"/>
</dbReference>
<dbReference type="RefSeq" id="WP_305750117.1">
    <property type="nucleotide sequence ID" value="NZ_JAUZEE010000006.1"/>
</dbReference>
<feature type="domain" description="Methyl-accepting transducer" evidence="4">
    <location>
        <begin position="38"/>
        <end position="201"/>
    </location>
</feature>
<name>A0ABT9G503_LEPDI</name>
<evidence type="ECO:0000256" key="2">
    <source>
        <dbReference type="ARBA" id="ARBA00029447"/>
    </source>
</evidence>
<evidence type="ECO:0000313" key="5">
    <source>
        <dbReference type="EMBL" id="MDP4301570.1"/>
    </source>
</evidence>
<keyword evidence="1 3" id="KW-0807">Transducer</keyword>
<evidence type="ECO:0000256" key="1">
    <source>
        <dbReference type="ARBA" id="ARBA00023224"/>
    </source>
</evidence>
<sequence>MGAQSMLDFLLGRQRSTLADAAAVIPVEPDVPPLSDSLIERLSGQASEIGRDAAQARGAIEDTQKVVIRQVEALGELNRQLEAVQQSQDAIGGATQASLAAVAHARAVARQVADEVAGIVTVLQQVSSAAGDIAQIALQTRLVAFNASVEAKRAGEAGRGFGVVADAVKDLAGRVEASSKTIMGTLKQLDERIETFSQDIRVEADRQPTRGIHLAFAQVEAGVARIDEAAAQSRTTCSAVSDKTHLLGDEMQAAMNNLDSAMGCSDRFLKLSESLIDDLAGSGVETVDTPYIRAVQEAAGRVSAAFEQALAQGRISMADLFDDRYQPVAGTAPAQHLARHTALSDELLPAIQEPMLGWDEKVVFCIATDRNGYVATHNRKYCHPQRGDLAWDTANSRYRRIFNDRTGLASGRNQRPFLLQTYRRDMGGGQYVLMKEASAPIQVGGRHWGGLRLAFLF</sequence>
<accession>A0ABT9G503</accession>
<dbReference type="SMART" id="SM00283">
    <property type="entry name" value="MA"/>
    <property type="match status" value="1"/>
</dbReference>